<comment type="caution">
    <text evidence="1">The sequence shown here is derived from an EMBL/GenBank/DDBJ whole genome shotgun (WGS) entry which is preliminary data.</text>
</comment>
<keyword evidence="2" id="KW-1185">Reference proteome</keyword>
<proteinExistence type="predicted"/>
<name>A0A4Z0WAZ0_9GAMM</name>
<evidence type="ECO:0000313" key="2">
    <source>
        <dbReference type="Proteomes" id="UP000297475"/>
    </source>
</evidence>
<dbReference type="AlphaFoldDB" id="A0A4Z0WAZ0"/>
<protein>
    <submittedName>
        <fullName evidence="1">Uncharacterized protein</fullName>
    </submittedName>
</protein>
<dbReference type="EMBL" id="SRMF01000001">
    <property type="protein sequence ID" value="TGG95819.1"/>
    <property type="molecule type" value="Genomic_DNA"/>
</dbReference>
<dbReference type="RefSeq" id="WP_135481792.1">
    <property type="nucleotide sequence ID" value="NZ_SRMF01000001.1"/>
</dbReference>
<evidence type="ECO:0000313" key="1">
    <source>
        <dbReference type="EMBL" id="TGG95819.1"/>
    </source>
</evidence>
<gene>
    <name evidence="1" type="ORF">E4656_05275</name>
</gene>
<dbReference type="Proteomes" id="UP000297475">
    <property type="component" value="Unassembled WGS sequence"/>
</dbReference>
<sequence>MPWKQVTIERPFEPESLLELLQEGARGSLSRYTHFDIVDWSRRYAEDLQQQAPLDEEGLLLWRIADDMALRWELHMASTYTIDDMKRFSQVDILLPKHYFLTWLAELDA</sequence>
<accession>A0A4Z0WAZ0</accession>
<dbReference type="OrthoDB" id="6401746at2"/>
<reference evidence="1 2" key="1">
    <citation type="submission" date="2019-04" db="EMBL/GenBank/DDBJ databases">
        <title>Natronospirillum operosus gen. nov., sp. nov., a haloalkaliphilic satellite isolated from decaying biomass of laboratory culture of cyanobacterium Geitlerinema sp. and proposal of Natronospirillaceae fam. nov. and Saccharospirillaceae fam. nov.</title>
        <authorList>
            <person name="Kevbrin V."/>
            <person name="Boltyanskaya Y."/>
            <person name="Koziaeva V."/>
            <person name="Grouzdev D.S."/>
            <person name="Park M."/>
            <person name="Cho J."/>
        </authorList>
    </citation>
    <scope>NUCLEOTIDE SEQUENCE [LARGE SCALE GENOMIC DNA]</scope>
    <source>
        <strain evidence="1 2">G-116</strain>
    </source>
</reference>
<organism evidence="1 2">
    <name type="scientific">Natronospirillum operosum</name>
    <dbReference type="NCBI Taxonomy" id="2759953"/>
    <lineage>
        <taxon>Bacteria</taxon>
        <taxon>Pseudomonadati</taxon>
        <taxon>Pseudomonadota</taxon>
        <taxon>Gammaproteobacteria</taxon>
        <taxon>Oceanospirillales</taxon>
        <taxon>Natronospirillaceae</taxon>
        <taxon>Natronospirillum</taxon>
    </lineage>
</organism>